<evidence type="ECO:0000313" key="2">
    <source>
        <dbReference type="Proteomes" id="UP000218767"/>
    </source>
</evidence>
<dbReference type="PROSITE" id="PS51257">
    <property type="entry name" value="PROKAR_LIPOPROTEIN"/>
    <property type="match status" value="1"/>
</dbReference>
<gene>
    <name evidence="1" type="ORF">COB20_04025</name>
</gene>
<name>A0A2A4XB17_9GAMM</name>
<accession>A0A2A4XB17</accession>
<comment type="caution">
    <text evidence="1">The sequence shown here is derived from an EMBL/GenBank/DDBJ whole genome shotgun (WGS) entry which is preliminary data.</text>
</comment>
<protein>
    <submittedName>
        <fullName evidence="1">Uncharacterized protein</fullName>
    </submittedName>
</protein>
<evidence type="ECO:0000313" key="1">
    <source>
        <dbReference type="EMBL" id="PCI79760.1"/>
    </source>
</evidence>
<dbReference type="AlphaFoldDB" id="A0A2A4XB17"/>
<proteinExistence type="predicted"/>
<sequence length="95" mass="10369">MVRALVVFMAGVALLACSEEGVSVDISNISDEARTCLLAANSMIDIAREVVNDSNSRPERRESRRVLMEDWVARLEIGEDPCSVYDAIGSSSTTF</sequence>
<reference evidence="2" key="1">
    <citation type="submission" date="2017-08" db="EMBL/GenBank/DDBJ databases">
        <title>A dynamic microbial community with high functional redundancy inhabits the cold, oxic subseafloor aquifer.</title>
        <authorList>
            <person name="Tully B.J."/>
            <person name="Wheat C.G."/>
            <person name="Glazer B.T."/>
            <person name="Huber J.A."/>
        </authorList>
    </citation>
    <scope>NUCLEOTIDE SEQUENCE [LARGE SCALE GENOMIC DNA]</scope>
</reference>
<organism evidence="1 2">
    <name type="scientific">SAR86 cluster bacterium</name>
    <dbReference type="NCBI Taxonomy" id="2030880"/>
    <lineage>
        <taxon>Bacteria</taxon>
        <taxon>Pseudomonadati</taxon>
        <taxon>Pseudomonadota</taxon>
        <taxon>Gammaproteobacteria</taxon>
        <taxon>SAR86 cluster</taxon>
    </lineage>
</organism>
<dbReference type="EMBL" id="NVUL01000014">
    <property type="protein sequence ID" value="PCI79760.1"/>
    <property type="molecule type" value="Genomic_DNA"/>
</dbReference>
<dbReference type="Proteomes" id="UP000218767">
    <property type="component" value="Unassembled WGS sequence"/>
</dbReference>